<dbReference type="InterPro" id="IPR011249">
    <property type="entry name" value="Metalloenz_LuxS/M16"/>
</dbReference>
<dbReference type="Pfam" id="PF00675">
    <property type="entry name" value="Peptidase_M16"/>
    <property type="match status" value="1"/>
</dbReference>
<evidence type="ECO:0000259" key="2">
    <source>
        <dbReference type="Pfam" id="PF00675"/>
    </source>
</evidence>
<dbReference type="Proteomes" id="UP000324143">
    <property type="component" value="Unassembled WGS sequence"/>
</dbReference>
<dbReference type="AlphaFoldDB" id="A0A5D0MKK1"/>
<accession>A0A5D0MKK1</accession>
<keyword evidence="5" id="KW-1185">Reference proteome</keyword>
<organism evidence="4 5">
    <name type="scientific">Candidatus Mcinerneyibacterium aminivorans</name>
    <dbReference type="NCBI Taxonomy" id="2703815"/>
    <lineage>
        <taxon>Bacteria</taxon>
        <taxon>Candidatus Macinerneyibacteriota</taxon>
        <taxon>Candidatus Mcinerneyibacteria</taxon>
        <taxon>Candidatus Mcinerneyibacteriales</taxon>
        <taxon>Candidatus Mcinerneyibacteriaceae</taxon>
        <taxon>Candidatus Mcinerneyibacterium</taxon>
    </lineage>
</organism>
<dbReference type="InterPro" id="IPR007863">
    <property type="entry name" value="Peptidase_M16_C"/>
</dbReference>
<dbReference type="EMBL" id="VSIX01000058">
    <property type="protein sequence ID" value="TYB31069.1"/>
    <property type="molecule type" value="Genomic_DNA"/>
</dbReference>
<feature type="domain" description="Peptidase M16 N-terminal" evidence="2">
    <location>
        <begin position="6"/>
        <end position="148"/>
    </location>
</feature>
<dbReference type="Pfam" id="PF05193">
    <property type="entry name" value="Peptidase_M16_C"/>
    <property type="match status" value="1"/>
</dbReference>
<protein>
    <submittedName>
        <fullName evidence="4">Insulinase family protein</fullName>
    </submittedName>
</protein>
<dbReference type="SUPFAM" id="SSF63411">
    <property type="entry name" value="LuxS/MPP-like metallohydrolase"/>
    <property type="match status" value="2"/>
</dbReference>
<dbReference type="PANTHER" id="PTHR11851">
    <property type="entry name" value="METALLOPROTEASE"/>
    <property type="match status" value="1"/>
</dbReference>
<proteinExistence type="inferred from homology"/>
<dbReference type="InterPro" id="IPR011765">
    <property type="entry name" value="Pept_M16_N"/>
</dbReference>
<evidence type="ECO:0000313" key="5">
    <source>
        <dbReference type="Proteomes" id="UP000324143"/>
    </source>
</evidence>
<comment type="caution">
    <text evidence="4">The sequence shown here is derived from an EMBL/GenBank/DDBJ whole genome shotgun (WGS) entry which is preliminary data.</text>
</comment>
<name>A0A5D0MKK1_9BACT</name>
<feature type="domain" description="Peptidase M16 C-terminal" evidence="3">
    <location>
        <begin position="156"/>
        <end position="331"/>
    </location>
</feature>
<reference evidence="4" key="1">
    <citation type="submission" date="2019-08" db="EMBL/GenBank/DDBJ databases">
        <title>Genomic characterization of a novel candidate phylum (ARYD3) from a high temperature, high salinity tertiary oil reservoir in north central Oklahoma, USA.</title>
        <authorList>
            <person name="Youssef N.H."/>
            <person name="Yadav A."/>
            <person name="Elshahed M.S."/>
        </authorList>
    </citation>
    <scope>NUCLEOTIDE SEQUENCE [LARGE SCALE GENOMIC DNA]</scope>
    <source>
        <strain evidence="4">ARYD3</strain>
    </source>
</reference>
<evidence type="ECO:0000256" key="1">
    <source>
        <dbReference type="ARBA" id="ARBA00007261"/>
    </source>
</evidence>
<gene>
    <name evidence="4" type="ORF">FXF47_06445</name>
</gene>
<comment type="similarity">
    <text evidence="1">Belongs to the peptidase M16 family.</text>
</comment>
<sequence length="408" mass="47632">MQIYVIEDHDVPLAKFSVWYRVGSIDETEGITGISHMLEHSMFLGTETLEKDQIHKLVKKVGGITNAGTYYDFTMYYEEVPSAKLELAIALEADRMRNLNFTKESFQNERSVVRQERRRRIENNFFRSALEEIQAKAFKDSGLHHQIIGWGEDIDNFTREKAMNYYKEYYAPNNAVAIVAGDVDPDNVHKLVKKYFGDYKEEKVTRRKQKELQQKEERFIEIEKVTRLPVLAMLYKVPGGNHPDFPVITALMDILVNNPNSRVKDKLKREKRLIMQAGGMPLNLRIPGYCMLFAIPMSEKNMDKVKDGIDKEISKIIKNGVKDKELRRIKKSTMKEMIFMQKDKTNFTRVIAGNVIRFDNPNLYKRNLEIIKNLTSEDIQRIAKKYFSKNNRTVGYVVPKKNEKKNNK</sequence>
<evidence type="ECO:0000313" key="4">
    <source>
        <dbReference type="EMBL" id="TYB31069.1"/>
    </source>
</evidence>
<dbReference type="Gene3D" id="3.30.830.10">
    <property type="entry name" value="Metalloenzyme, LuxS/M16 peptidase-like"/>
    <property type="match status" value="2"/>
</dbReference>
<dbReference type="PANTHER" id="PTHR11851:SF49">
    <property type="entry name" value="MITOCHONDRIAL-PROCESSING PEPTIDASE SUBUNIT ALPHA"/>
    <property type="match status" value="1"/>
</dbReference>
<dbReference type="InterPro" id="IPR050361">
    <property type="entry name" value="MPP/UQCRC_Complex"/>
</dbReference>
<evidence type="ECO:0000259" key="3">
    <source>
        <dbReference type="Pfam" id="PF05193"/>
    </source>
</evidence>
<dbReference type="GO" id="GO:0046872">
    <property type="term" value="F:metal ion binding"/>
    <property type="evidence" value="ECO:0007669"/>
    <property type="project" value="InterPro"/>
</dbReference>